<evidence type="ECO:0000256" key="4">
    <source>
        <dbReference type="ARBA" id="ARBA00022692"/>
    </source>
</evidence>
<keyword evidence="6 10" id="KW-1133">Transmembrane helix</keyword>
<sequence length="339" mass="36029">MALNDHHHGHSHDAHGHGQGHAHHQGHRHAHGNHSHGNHSHGHHGHSHAPASFGRAFAIGAILNLAFVFVEAAYGIISDSVALLADAGHNLSDVLSLIVAWVAMSLSQRQPTARFTYGLRSSSILAALFNALFLLVVIGGIAWEALRRLAEPPAVAGATMMVVAAIGVFINAGTAMLFMRGRKGDLNIRGAYLHMIADAAISAGVVLSGAVIYFTGWNLVDPVVSLIVSALIVYGTWGLLRDSVRMTFGAVPDAIDPTEVRQYLAGQAGVAAVHDLHIWSLSTTETALTAHLVMPSGHPGDQLIDRMADELNHKFGIGHTTLQVELDGDKCRLAPDHIV</sequence>
<comment type="similarity">
    <text evidence="2">Belongs to the cation diffusion facilitator (CDF) transporter (TC 2.A.4) family. SLC30A subfamily.</text>
</comment>
<feature type="compositionally biased region" description="Basic residues" evidence="9">
    <location>
        <begin position="18"/>
        <end position="47"/>
    </location>
</feature>
<dbReference type="InterPro" id="IPR027469">
    <property type="entry name" value="Cation_efflux_TMD_sf"/>
</dbReference>
<protein>
    <submittedName>
        <fullName evidence="13">Cation diffusion facilitator family transporter</fullName>
    </submittedName>
</protein>
<proteinExistence type="inferred from homology"/>
<feature type="transmembrane region" description="Helical" evidence="10">
    <location>
        <begin position="56"/>
        <end position="77"/>
    </location>
</feature>
<dbReference type="Pfam" id="PF01545">
    <property type="entry name" value="Cation_efflux"/>
    <property type="match status" value="1"/>
</dbReference>
<keyword evidence="3" id="KW-0813">Transport</keyword>
<dbReference type="Gene3D" id="1.20.1510.10">
    <property type="entry name" value="Cation efflux protein transmembrane domain"/>
    <property type="match status" value="1"/>
</dbReference>
<dbReference type="PANTHER" id="PTHR11562:SF17">
    <property type="entry name" value="RE54080P-RELATED"/>
    <property type="match status" value="1"/>
</dbReference>
<evidence type="ECO:0000256" key="5">
    <source>
        <dbReference type="ARBA" id="ARBA00022906"/>
    </source>
</evidence>
<keyword evidence="8 10" id="KW-0472">Membrane</keyword>
<dbReference type="EMBL" id="JAXCLW010000002">
    <property type="protein sequence ID" value="MDY0883105.1"/>
    <property type="molecule type" value="Genomic_DNA"/>
</dbReference>
<feature type="transmembrane region" description="Helical" evidence="10">
    <location>
        <begin position="222"/>
        <end position="240"/>
    </location>
</feature>
<evidence type="ECO:0000256" key="1">
    <source>
        <dbReference type="ARBA" id="ARBA00004141"/>
    </source>
</evidence>
<keyword evidence="4 10" id="KW-0812">Transmembrane</keyword>
<evidence type="ECO:0000256" key="9">
    <source>
        <dbReference type="SAM" id="MobiDB-lite"/>
    </source>
</evidence>
<dbReference type="SUPFAM" id="SSF160240">
    <property type="entry name" value="Cation efflux protein cytoplasmic domain-like"/>
    <property type="match status" value="1"/>
</dbReference>
<feature type="transmembrane region" description="Helical" evidence="10">
    <location>
        <begin position="191"/>
        <end position="216"/>
    </location>
</feature>
<evidence type="ECO:0000259" key="11">
    <source>
        <dbReference type="Pfam" id="PF01545"/>
    </source>
</evidence>
<feature type="region of interest" description="Disordered" evidence="9">
    <location>
        <begin position="1"/>
        <end position="49"/>
    </location>
</feature>
<comment type="caution">
    <text evidence="13">The sequence shown here is derived from an EMBL/GenBank/DDBJ whole genome shotgun (WGS) entry which is preliminary data.</text>
</comment>
<name>A0ABU5E9R8_9PROT</name>
<feature type="domain" description="Cation efflux protein transmembrane" evidence="11">
    <location>
        <begin position="59"/>
        <end position="245"/>
    </location>
</feature>
<evidence type="ECO:0000256" key="2">
    <source>
        <dbReference type="ARBA" id="ARBA00008873"/>
    </source>
</evidence>
<comment type="subcellular location">
    <subcellularLocation>
        <location evidence="1">Membrane</location>
        <topology evidence="1">Multi-pass membrane protein</topology>
    </subcellularLocation>
</comment>
<gene>
    <name evidence="13" type="ORF">SMD27_09630</name>
</gene>
<evidence type="ECO:0000256" key="8">
    <source>
        <dbReference type="ARBA" id="ARBA00023136"/>
    </source>
</evidence>
<dbReference type="Pfam" id="PF16916">
    <property type="entry name" value="ZT_dimer"/>
    <property type="match status" value="1"/>
</dbReference>
<dbReference type="Proteomes" id="UP001279642">
    <property type="component" value="Unassembled WGS sequence"/>
</dbReference>
<organism evidence="13 14">
    <name type="scientific">Dongia soli</name>
    <dbReference type="NCBI Taxonomy" id="600628"/>
    <lineage>
        <taxon>Bacteria</taxon>
        <taxon>Pseudomonadati</taxon>
        <taxon>Pseudomonadota</taxon>
        <taxon>Alphaproteobacteria</taxon>
        <taxon>Rhodospirillales</taxon>
        <taxon>Dongiaceae</taxon>
        <taxon>Dongia</taxon>
    </lineage>
</organism>
<dbReference type="SUPFAM" id="SSF161111">
    <property type="entry name" value="Cation efflux protein transmembrane domain-like"/>
    <property type="match status" value="1"/>
</dbReference>
<keyword evidence="5" id="KW-0862">Zinc</keyword>
<dbReference type="NCBIfam" id="TIGR01297">
    <property type="entry name" value="CDF"/>
    <property type="match status" value="1"/>
</dbReference>
<evidence type="ECO:0000313" key="13">
    <source>
        <dbReference type="EMBL" id="MDY0883105.1"/>
    </source>
</evidence>
<dbReference type="InterPro" id="IPR027470">
    <property type="entry name" value="Cation_efflux_CTD"/>
</dbReference>
<dbReference type="InterPro" id="IPR058533">
    <property type="entry name" value="Cation_efflux_TM"/>
</dbReference>
<evidence type="ECO:0000256" key="7">
    <source>
        <dbReference type="ARBA" id="ARBA00023065"/>
    </source>
</evidence>
<dbReference type="RefSeq" id="WP_320508154.1">
    <property type="nucleotide sequence ID" value="NZ_JAXCLW010000002.1"/>
</dbReference>
<dbReference type="InterPro" id="IPR002524">
    <property type="entry name" value="Cation_efflux"/>
</dbReference>
<dbReference type="InterPro" id="IPR036837">
    <property type="entry name" value="Cation_efflux_CTD_sf"/>
</dbReference>
<evidence type="ECO:0000259" key="12">
    <source>
        <dbReference type="Pfam" id="PF16916"/>
    </source>
</evidence>
<feature type="compositionally biased region" description="Basic and acidic residues" evidence="9">
    <location>
        <begin position="1"/>
        <end position="16"/>
    </location>
</feature>
<evidence type="ECO:0000313" key="14">
    <source>
        <dbReference type="Proteomes" id="UP001279642"/>
    </source>
</evidence>
<evidence type="ECO:0000256" key="10">
    <source>
        <dbReference type="SAM" id="Phobius"/>
    </source>
</evidence>
<feature type="domain" description="Cation efflux protein cytoplasmic" evidence="12">
    <location>
        <begin position="253"/>
        <end position="325"/>
    </location>
</feature>
<keyword evidence="7" id="KW-0406">Ion transport</keyword>
<keyword evidence="14" id="KW-1185">Reference proteome</keyword>
<reference evidence="13 14" key="1">
    <citation type="journal article" date="2016" name="Antonie Van Leeuwenhoek">
        <title>Dongia soli sp. nov., isolated from soil from Dokdo, Korea.</title>
        <authorList>
            <person name="Kim D.U."/>
            <person name="Lee H."/>
            <person name="Kim H."/>
            <person name="Kim S.G."/>
            <person name="Ka J.O."/>
        </authorList>
    </citation>
    <scope>NUCLEOTIDE SEQUENCE [LARGE SCALE GENOMIC DNA]</scope>
    <source>
        <strain evidence="13 14">D78</strain>
    </source>
</reference>
<keyword evidence="5" id="KW-0864">Zinc transport</keyword>
<feature type="transmembrane region" description="Helical" evidence="10">
    <location>
        <begin position="155"/>
        <end position="179"/>
    </location>
</feature>
<evidence type="ECO:0000256" key="6">
    <source>
        <dbReference type="ARBA" id="ARBA00022989"/>
    </source>
</evidence>
<accession>A0ABU5E9R8</accession>
<dbReference type="InterPro" id="IPR050681">
    <property type="entry name" value="CDF/SLC30A"/>
</dbReference>
<feature type="transmembrane region" description="Helical" evidence="10">
    <location>
        <begin position="124"/>
        <end position="143"/>
    </location>
</feature>
<evidence type="ECO:0000256" key="3">
    <source>
        <dbReference type="ARBA" id="ARBA00022448"/>
    </source>
</evidence>
<dbReference type="PANTHER" id="PTHR11562">
    <property type="entry name" value="CATION EFFLUX PROTEIN/ ZINC TRANSPORTER"/>
    <property type="match status" value="1"/>
</dbReference>